<dbReference type="Gene3D" id="3.30.360.10">
    <property type="entry name" value="Dihydrodipicolinate Reductase, domain 2"/>
    <property type="match status" value="1"/>
</dbReference>
<dbReference type="SUPFAM" id="SSF51735">
    <property type="entry name" value="NAD(P)-binding Rossmann-fold domains"/>
    <property type="match status" value="1"/>
</dbReference>
<dbReference type="Pfam" id="PF01408">
    <property type="entry name" value="GFO_IDH_MocA"/>
    <property type="match status" value="1"/>
</dbReference>
<keyword evidence="1" id="KW-0560">Oxidoreductase</keyword>
<organism evidence="4">
    <name type="scientific">uncultured Chthoniobacterales bacterium</name>
    <dbReference type="NCBI Taxonomy" id="1836801"/>
    <lineage>
        <taxon>Bacteria</taxon>
        <taxon>Pseudomonadati</taxon>
        <taxon>Verrucomicrobiota</taxon>
        <taxon>Spartobacteria</taxon>
        <taxon>Chthoniobacterales</taxon>
        <taxon>environmental samples</taxon>
    </lineage>
</organism>
<reference evidence="4" key="1">
    <citation type="submission" date="2020-02" db="EMBL/GenBank/DDBJ databases">
        <authorList>
            <person name="Meier V. D."/>
        </authorList>
    </citation>
    <scope>NUCLEOTIDE SEQUENCE</scope>
    <source>
        <strain evidence="4">AVDCRST_MAG42</strain>
    </source>
</reference>
<dbReference type="PANTHER" id="PTHR43818">
    <property type="entry name" value="BCDNA.GH03377"/>
    <property type="match status" value="1"/>
</dbReference>
<dbReference type="GO" id="GO:0016491">
    <property type="term" value="F:oxidoreductase activity"/>
    <property type="evidence" value="ECO:0007669"/>
    <property type="project" value="UniProtKB-KW"/>
</dbReference>
<evidence type="ECO:0000313" key="4">
    <source>
        <dbReference type="EMBL" id="CAA9238805.1"/>
    </source>
</evidence>
<dbReference type="PANTHER" id="PTHR43818:SF11">
    <property type="entry name" value="BCDNA.GH03377"/>
    <property type="match status" value="1"/>
</dbReference>
<dbReference type="AlphaFoldDB" id="A0A6J4I1W8"/>
<dbReference type="InterPro" id="IPR050463">
    <property type="entry name" value="Gfo/Idh/MocA_oxidrdct_glycsds"/>
</dbReference>
<feature type="domain" description="GFO/IDH/MocA-like oxidoreductase" evidence="3">
    <location>
        <begin position="141"/>
        <end position="264"/>
    </location>
</feature>
<dbReference type="Gene3D" id="3.40.50.720">
    <property type="entry name" value="NAD(P)-binding Rossmann-like Domain"/>
    <property type="match status" value="1"/>
</dbReference>
<feature type="domain" description="Gfo/Idh/MocA-like oxidoreductase N-terminal" evidence="2">
    <location>
        <begin position="8"/>
        <end position="125"/>
    </location>
</feature>
<accession>A0A6J4I1W8</accession>
<dbReference type="EMBL" id="CADCTA010000062">
    <property type="protein sequence ID" value="CAA9238805.1"/>
    <property type="molecule type" value="Genomic_DNA"/>
</dbReference>
<dbReference type="InterPro" id="IPR000683">
    <property type="entry name" value="Gfo/Idh/MocA-like_OxRdtase_N"/>
</dbReference>
<dbReference type="InterPro" id="IPR036291">
    <property type="entry name" value="NAD(P)-bd_dom_sf"/>
</dbReference>
<name>A0A6J4I1W8_9BACT</name>
<evidence type="ECO:0000256" key="1">
    <source>
        <dbReference type="ARBA" id="ARBA00023002"/>
    </source>
</evidence>
<sequence>MAKANNKLRVGIIGAGDIVKRRHLPGLTKHKEVEITAVSNSTYESADKFCKEYAPHATPILNWADLLALEDLDIVWIGTPPYMHSAIAVSALEAGKHVFCQARMSMDLMEAEEMAATAKRFPNLVTMVCPPPLGLKGDLLVKKLLAENYLGTPHHIRLQSFAAAYLDPEAPAHWRQRIELSGLNVLALGIYVEVLQRWLGNITGVYARGKILNPIRQGYEVIIPDMVTVLCTFEGGAEGVLEFGGVHPLPSGDRLEVYGDTGTMTYDFGNDVVQAGKEGDRALHTVEITPELEGGWQVEDDFIAAVKSKGKVRPRPDFEEGLRYMRVVQAVADSRDANEWVPIKT</sequence>
<protein>
    <submittedName>
        <fullName evidence="4">NADH-dependent dehydrogenase</fullName>
    </submittedName>
</protein>
<evidence type="ECO:0000259" key="2">
    <source>
        <dbReference type="Pfam" id="PF01408"/>
    </source>
</evidence>
<evidence type="ECO:0000259" key="3">
    <source>
        <dbReference type="Pfam" id="PF22725"/>
    </source>
</evidence>
<dbReference type="GO" id="GO:0000166">
    <property type="term" value="F:nucleotide binding"/>
    <property type="evidence" value="ECO:0007669"/>
    <property type="project" value="InterPro"/>
</dbReference>
<dbReference type="SUPFAM" id="SSF55347">
    <property type="entry name" value="Glyceraldehyde-3-phosphate dehydrogenase-like, C-terminal domain"/>
    <property type="match status" value="1"/>
</dbReference>
<gene>
    <name evidence="4" type="ORF">AVDCRST_MAG42-1580</name>
</gene>
<dbReference type="Pfam" id="PF22725">
    <property type="entry name" value="GFO_IDH_MocA_C3"/>
    <property type="match status" value="1"/>
</dbReference>
<dbReference type="InterPro" id="IPR055170">
    <property type="entry name" value="GFO_IDH_MocA-like_dom"/>
</dbReference>
<proteinExistence type="predicted"/>